<dbReference type="GO" id="GO:0005739">
    <property type="term" value="C:mitochondrion"/>
    <property type="evidence" value="ECO:0007669"/>
    <property type="project" value="TreeGrafter"/>
</dbReference>
<dbReference type="InterPro" id="IPR037944">
    <property type="entry name" value="PRX5-like"/>
</dbReference>
<comment type="caution">
    <text evidence="8">The sequence shown here is derived from an EMBL/GenBank/DDBJ whole genome shotgun (WGS) entry which is preliminary data.</text>
</comment>
<evidence type="ECO:0000313" key="9">
    <source>
        <dbReference type="Proteomes" id="UP001202479"/>
    </source>
</evidence>
<dbReference type="Proteomes" id="UP001202479">
    <property type="component" value="Unassembled WGS sequence"/>
</dbReference>
<dbReference type="GO" id="GO:0008379">
    <property type="term" value="F:thioredoxin peroxidase activity"/>
    <property type="evidence" value="ECO:0007669"/>
    <property type="project" value="InterPro"/>
</dbReference>
<evidence type="ECO:0000256" key="2">
    <source>
        <dbReference type="ARBA" id="ARBA00022559"/>
    </source>
</evidence>
<keyword evidence="2" id="KW-0575">Peroxidase</keyword>
<proteinExistence type="inferred from homology"/>
<dbReference type="GO" id="GO:0042744">
    <property type="term" value="P:hydrogen peroxide catabolic process"/>
    <property type="evidence" value="ECO:0007669"/>
    <property type="project" value="TreeGrafter"/>
</dbReference>
<dbReference type="Pfam" id="PF08534">
    <property type="entry name" value="Redoxin"/>
    <property type="match status" value="1"/>
</dbReference>
<dbReference type="GO" id="GO:0045454">
    <property type="term" value="P:cell redox homeostasis"/>
    <property type="evidence" value="ECO:0007669"/>
    <property type="project" value="TreeGrafter"/>
</dbReference>
<evidence type="ECO:0000259" key="7">
    <source>
        <dbReference type="Pfam" id="PF08534"/>
    </source>
</evidence>
<dbReference type="InterPro" id="IPR036249">
    <property type="entry name" value="Thioredoxin-like_sf"/>
</dbReference>
<dbReference type="PANTHER" id="PTHR10430">
    <property type="entry name" value="PEROXIREDOXIN"/>
    <property type="match status" value="1"/>
</dbReference>
<dbReference type="GeneID" id="73378283"/>
<evidence type="ECO:0000256" key="3">
    <source>
        <dbReference type="ARBA" id="ARBA00022862"/>
    </source>
</evidence>
<keyword evidence="3" id="KW-0049">Antioxidant</keyword>
<dbReference type="PANTHER" id="PTHR10430:SF16">
    <property type="entry name" value="PEROXIREDOXIN-5, MITOCHONDRIAL"/>
    <property type="match status" value="1"/>
</dbReference>
<keyword evidence="5" id="KW-0676">Redox-active center</keyword>
<dbReference type="GO" id="GO:0034599">
    <property type="term" value="P:cellular response to oxidative stress"/>
    <property type="evidence" value="ECO:0007669"/>
    <property type="project" value="InterPro"/>
</dbReference>
<dbReference type="EMBL" id="JAHUZD010000023">
    <property type="protein sequence ID" value="KAI3406534.2"/>
    <property type="molecule type" value="Genomic_DNA"/>
</dbReference>
<dbReference type="Gene3D" id="3.40.30.10">
    <property type="entry name" value="Glutaredoxin"/>
    <property type="match status" value="1"/>
</dbReference>
<keyword evidence="4" id="KW-0560">Oxidoreductase</keyword>
<evidence type="ECO:0000313" key="8">
    <source>
        <dbReference type="EMBL" id="KAI3406534.2"/>
    </source>
</evidence>
<dbReference type="SUPFAM" id="SSF52833">
    <property type="entry name" value="Thioredoxin-like"/>
    <property type="match status" value="1"/>
</dbReference>
<accession>A0AAI9WZY0</accession>
<keyword evidence="9" id="KW-1185">Reference proteome</keyword>
<evidence type="ECO:0000256" key="4">
    <source>
        <dbReference type="ARBA" id="ARBA00023002"/>
    </source>
</evidence>
<feature type="active site" description="Cysteine sulfenic acid (-SOH) intermediate" evidence="6">
    <location>
        <position position="67"/>
    </location>
</feature>
<gene>
    <name evidence="8" type="ORF">KGF56_000666</name>
</gene>
<feature type="domain" description="Redoxin" evidence="7">
    <location>
        <begin position="50"/>
        <end position="184"/>
    </location>
</feature>
<dbReference type="GO" id="GO:0005777">
    <property type="term" value="C:peroxisome"/>
    <property type="evidence" value="ECO:0007669"/>
    <property type="project" value="TreeGrafter"/>
</dbReference>
<protein>
    <recommendedName>
        <fullName evidence="7">Redoxin domain-containing protein</fullName>
    </recommendedName>
</protein>
<sequence length="187" mass="20723">MTISQGDQFPKGVKFTYIPIDLSDTSLIDPLKCQQPISLNLDNLITRFSQSNFLLIVSVPGAWTPLCGEQHIPAYLQNLAKLKSQKIGAVVIIGANDPFVMNGWAKVLIKEYVKTAEQPIPELIFAMDSTGFSKSQNLTNESDITGFTRNKRYALLVDCSNREIKYLGVETERKVDKSGVDAVLAKL</sequence>
<comment type="similarity">
    <text evidence="1">Belongs to the peroxiredoxin family. Prx5 subfamily.</text>
</comment>
<reference evidence="8" key="1">
    <citation type="journal article" date="2022" name="DNA Res.">
        <title>Genome analysis of five recently described species of the CUG-Ser clade uncovers Candida theae as a new hybrid lineage with pathogenic potential in the Candida parapsilosis species complex.</title>
        <authorList>
            <person name="Mixao V."/>
            <person name="Del Olmo V."/>
            <person name="Hegedusova E."/>
            <person name="Saus E."/>
            <person name="Pryszcz L."/>
            <person name="Cillingova A."/>
            <person name="Nosek J."/>
            <person name="Gabaldon T."/>
        </authorList>
    </citation>
    <scope>NUCLEOTIDE SEQUENCE</scope>
    <source>
        <strain evidence="8">CBS 10844</strain>
    </source>
</reference>
<name>A0AAI9WZY0_9ASCO</name>
<organism evidence="8 9">
    <name type="scientific">Candida oxycetoniae</name>
    <dbReference type="NCBI Taxonomy" id="497107"/>
    <lineage>
        <taxon>Eukaryota</taxon>
        <taxon>Fungi</taxon>
        <taxon>Dikarya</taxon>
        <taxon>Ascomycota</taxon>
        <taxon>Saccharomycotina</taxon>
        <taxon>Pichiomycetes</taxon>
        <taxon>Debaryomycetaceae</taxon>
        <taxon>Candida/Lodderomyces clade</taxon>
        <taxon>Candida</taxon>
    </lineage>
</organism>
<dbReference type="InterPro" id="IPR013740">
    <property type="entry name" value="Redoxin"/>
</dbReference>
<evidence type="ECO:0000256" key="1">
    <source>
        <dbReference type="ARBA" id="ARBA00010505"/>
    </source>
</evidence>
<dbReference type="RefSeq" id="XP_049182279.1">
    <property type="nucleotide sequence ID" value="XM_049326600.1"/>
</dbReference>
<evidence type="ECO:0000256" key="5">
    <source>
        <dbReference type="ARBA" id="ARBA00023284"/>
    </source>
</evidence>
<dbReference type="AlphaFoldDB" id="A0AAI9WZY0"/>
<evidence type="ECO:0000256" key="6">
    <source>
        <dbReference type="PIRSR" id="PIRSR637944-1"/>
    </source>
</evidence>